<dbReference type="InterPro" id="IPR003333">
    <property type="entry name" value="CMAS"/>
</dbReference>
<dbReference type="OrthoDB" id="9782855at2"/>
<reference evidence="7 8" key="1">
    <citation type="submission" date="2016-10" db="EMBL/GenBank/DDBJ databases">
        <authorList>
            <person name="de Groot N.N."/>
        </authorList>
    </citation>
    <scope>NUCLEOTIDE SEQUENCE [LARGE SCALE GENOMIC DNA]</scope>
    <source>
        <strain evidence="7 8">ATCC 700224</strain>
    </source>
</reference>
<evidence type="ECO:0000256" key="4">
    <source>
        <dbReference type="ARBA" id="ARBA00022691"/>
    </source>
</evidence>
<dbReference type="Gene3D" id="3.40.50.150">
    <property type="entry name" value="Vaccinia Virus protein VP39"/>
    <property type="match status" value="1"/>
</dbReference>
<keyword evidence="5" id="KW-0443">Lipid metabolism</keyword>
<dbReference type="RefSeq" id="WP_092783202.1">
    <property type="nucleotide sequence ID" value="NZ_FNAP01000002.1"/>
</dbReference>
<dbReference type="CDD" id="cd02440">
    <property type="entry name" value="AdoMet_MTases"/>
    <property type="match status" value="1"/>
</dbReference>
<evidence type="ECO:0000256" key="5">
    <source>
        <dbReference type="ARBA" id="ARBA00023098"/>
    </source>
</evidence>
<accession>A0A1G6YX21</accession>
<protein>
    <submittedName>
        <fullName evidence="7">Cyclopropane-fatty-acyl-phospholipid synthase</fullName>
    </submittedName>
</protein>
<gene>
    <name evidence="7" type="ORF">SAMN05421720_102162</name>
</gene>
<keyword evidence="2" id="KW-0489">Methyltransferase</keyword>
<organism evidence="7 8">
    <name type="scientific">Rhodospira trueperi</name>
    <dbReference type="NCBI Taxonomy" id="69960"/>
    <lineage>
        <taxon>Bacteria</taxon>
        <taxon>Pseudomonadati</taxon>
        <taxon>Pseudomonadota</taxon>
        <taxon>Alphaproteobacteria</taxon>
        <taxon>Rhodospirillales</taxon>
        <taxon>Rhodospirillaceae</taxon>
        <taxon>Rhodospira</taxon>
    </lineage>
</organism>
<feature type="active site" evidence="6">
    <location>
        <position position="374"/>
    </location>
</feature>
<sequence>MIVDAILKRILKDGSLTIINHAGLRRVYGEAPIPDHGTGPVPGPATIRITDPRFTRKFVSGPELAFGEAYMDGTLVVEEGSLYDVLGMMIHNLHRYSRASRFFKAHWALNRGLRWIYQHNPVHRAERNVAHHYDLSGELYRQFLDADQQYSCAYWPPGVADLEAAQEAKKRHIAAKLLLREGQTVLDIGCGWGGLALLMAREHGVRVTGITLSKEQLGVAQQRARDQGLEDLVEFRLQDYRRVTETFDRIVSVGMFEHVGVNHYAAFFDRTRALLKPDGVFLLHTIGRAEQPGGTNAWLRKYIFPGGYTPALSELAGAVERSDWILSDLEVLRVHYAETIRHWRERFAAHRDHVVNTLYDERFYRMWDFYLTGCEVVFRFDRQVVFQAQLTRELGAVPITRDYITDDQRTAEATARRGGPHWGTPVMRETG</sequence>
<dbReference type="STRING" id="69960.SAMN05421720_102162"/>
<keyword evidence="8" id="KW-1185">Reference proteome</keyword>
<evidence type="ECO:0000313" key="8">
    <source>
        <dbReference type="Proteomes" id="UP000199412"/>
    </source>
</evidence>
<evidence type="ECO:0000256" key="3">
    <source>
        <dbReference type="ARBA" id="ARBA00022679"/>
    </source>
</evidence>
<evidence type="ECO:0000256" key="1">
    <source>
        <dbReference type="ARBA" id="ARBA00010815"/>
    </source>
</evidence>
<dbReference type="InterPro" id="IPR050723">
    <property type="entry name" value="CFA/CMAS"/>
</dbReference>
<dbReference type="PANTHER" id="PTHR43667">
    <property type="entry name" value="CYCLOPROPANE-FATTY-ACYL-PHOSPHOLIPID SYNTHASE"/>
    <property type="match status" value="1"/>
</dbReference>
<dbReference type="AlphaFoldDB" id="A0A1G6YX21"/>
<proteinExistence type="inferred from homology"/>
<evidence type="ECO:0000256" key="6">
    <source>
        <dbReference type="PIRSR" id="PIRSR003085-1"/>
    </source>
</evidence>
<dbReference type="PANTHER" id="PTHR43667:SF1">
    <property type="entry name" value="CYCLOPROPANE-FATTY-ACYL-PHOSPHOLIPID SYNTHASE"/>
    <property type="match status" value="1"/>
</dbReference>
<dbReference type="InterPro" id="IPR029063">
    <property type="entry name" value="SAM-dependent_MTases_sf"/>
</dbReference>
<name>A0A1G6YX21_9PROT</name>
<dbReference type="PIRSF" id="PIRSF003085">
    <property type="entry name" value="CMAS"/>
    <property type="match status" value="1"/>
</dbReference>
<dbReference type="EMBL" id="FNAP01000002">
    <property type="protein sequence ID" value="SDD94888.1"/>
    <property type="molecule type" value="Genomic_DNA"/>
</dbReference>
<evidence type="ECO:0000256" key="2">
    <source>
        <dbReference type="ARBA" id="ARBA00022603"/>
    </source>
</evidence>
<dbReference type="GO" id="GO:0032259">
    <property type="term" value="P:methylation"/>
    <property type="evidence" value="ECO:0007669"/>
    <property type="project" value="UniProtKB-KW"/>
</dbReference>
<keyword evidence="3" id="KW-0808">Transferase</keyword>
<dbReference type="SUPFAM" id="SSF53335">
    <property type="entry name" value="S-adenosyl-L-methionine-dependent methyltransferases"/>
    <property type="match status" value="1"/>
</dbReference>
<dbReference type="Proteomes" id="UP000199412">
    <property type="component" value="Unassembled WGS sequence"/>
</dbReference>
<comment type="similarity">
    <text evidence="1">Belongs to the CFA/CMAS family.</text>
</comment>
<dbReference type="GO" id="GO:0008168">
    <property type="term" value="F:methyltransferase activity"/>
    <property type="evidence" value="ECO:0007669"/>
    <property type="project" value="UniProtKB-KW"/>
</dbReference>
<dbReference type="Pfam" id="PF02353">
    <property type="entry name" value="CMAS"/>
    <property type="match status" value="1"/>
</dbReference>
<keyword evidence="4" id="KW-0949">S-adenosyl-L-methionine</keyword>
<dbReference type="GO" id="GO:0008610">
    <property type="term" value="P:lipid biosynthetic process"/>
    <property type="evidence" value="ECO:0007669"/>
    <property type="project" value="InterPro"/>
</dbReference>
<evidence type="ECO:0000313" key="7">
    <source>
        <dbReference type="EMBL" id="SDD94888.1"/>
    </source>
</evidence>